<dbReference type="AlphaFoldDB" id="A0A917N7N5"/>
<keyword evidence="2 4" id="KW-0479">Metal-binding</keyword>
<evidence type="ECO:0000256" key="4">
    <source>
        <dbReference type="PROSITE-ProRule" id="PRU00433"/>
    </source>
</evidence>
<keyword evidence="1 4" id="KW-0349">Heme</keyword>
<sequence>MNNKLWSLEIYLKRITYGLILSLLSISEAWSISHHPQEFLRQIAGANDEGQQIVQHFCATCHAEKPQIPLGAPRIGYDEDWKPRIKEGIEALFKHTEEGFNAMPARGGCFECSDEQLLMAIIELLPNTEKNALKNNKKDHI</sequence>
<name>A0A917N7N5_9GAMM</name>
<evidence type="ECO:0000313" key="7">
    <source>
        <dbReference type="Proteomes" id="UP000630149"/>
    </source>
</evidence>
<evidence type="ECO:0000256" key="3">
    <source>
        <dbReference type="ARBA" id="ARBA00023004"/>
    </source>
</evidence>
<organism evidence="6 7">
    <name type="scientific">Legionella impletisoli</name>
    <dbReference type="NCBI Taxonomy" id="343510"/>
    <lineage>
        <taxon>Bacteria</taxon>
        <taxon>Pseudomonadati</taxon>
        <taxon>Pseudomonadota</taxon>
        <taxon>Gammaproteobacteria</taxon>
        <taxon>Legionellales</taxon>
        <taxon>Legionellaceae</taxon>
        <taxon>Legionella</taxon>
    </lineage>
</organism>
<dbReference type="GO" id="GO:0009055">
    <property type="term" value="F:electron transfer activity"/>
    <property type="evidence" value="ECO:0007669"/>
    <property type="project" value="InterPro"/>
</dbReference>
<dbReference type="EMBL" id="BMOB01000001">
    <property type="protein sequence ID" value="GGI75510.1"/>
    <property type="molecule type" value="Genomic_DNA"/>
</dbReference>
<dbReference type="GO" id="GO:0046872">
    <property type="term" value="F:metal ion binding"/>
    <property type="evidence" value="ECO:0007669"/>
    <property type="project" value="UniProtKB-KW"/>
</dbReference>
<keyword evidence="7" id="KW-1185">Reference proteome</keyword>
<dbReference type="PANTHER" id="PTHR40942">
    <property type="match status" value="1"/>
</dbReference>
<keyword evidence="3 4" id="KW-0408">Iron</keyword>
<protein>
    <submittedName>
        <fullName evidence="6">Cytochrome c</fullName>
    </submittedName>
</protein>
<dbReference type="SUPFAM" id="SSF46626">
    <property type="entry name" value="Cytochrome c"/>
    <property type="match status" value="1"/>
</dbReference>
<feature type="domain" description="Cytochrome c" evidence="5">
    <location>
        <begin position="45"/>
        <end position="126"/>
    </location>
</feature>
<dbReference type="Proteomes" id="UP000630149">
    <property type="component" value="Unassembled WGS sequence"/>
</dbReference>
<evidence type="ECO:0000256" key="1">
    <source>
        <dbReference type="ARBA" id="ARBA00022617"/>
    </source>
</evidence>
<dbReference type="Pfam" id="PF13442">
    <property type="entry name" value="Cytochrome_CBB3"/>
    <property type="match status" value="1"/>
</dbReference>
<dbReference type="OrthoDB" id="9814708at2"/>
<evidence type="ECO:0000259" key="5">
    <source>
        <dbReference type="PROSITE" id="PS51007"/>
    </source>
</evidence>
<dbReference type="GO" id="GO:0020037">
    <property type="term" value="F:heme binding"/>
    <property type="evidence" value="ECO:0007669"/>
    <property type="project" value="InterPro"/>
</dbReference>
<dbReference type="PROSITE" id="PS51007">
    <property type="entry name" value="CYTC"/>
    <property type="match status" value="1"/>
</dbReference>
<dbReference type="InterPro" id="IPR036909">
    <property type="entry name" value="Cyt_c-like_dom_sf"/>
</dbReference>
<dbReference type="PANTHER" id="PTHR40942:SF4">
    <property type="entry name" value="CYTOCHROME C5"/>
    <property type="match status" value="1"/>
</dbReference>
<reference evidence="6" key="2">
    <citation type="submission" date="2020-09" db="EMBL/GenBank/DDBJ databases">
        <authorList>
            <person name="Sun Q."/>
            <person name="Ohkuma M."/>
        </authorList>
    </citation>
    <scope>NUCLEOTIDE SEQUENCE</scope>
    <source>
        <strain evidence="6">JCM 13919</strain>
    </source>
</reference>
<dbReference type="InterPro" id="IPR009056">
    <property type="entry name" value="Cyt_c-like_dom"/>
</dbReference>
<proteinExistence type="predicted"/>
<dbReference type="Gene3D" id="1.10.760.10">
    <property type="entry name" value="Cytochrome c-like domain"/>
    <property type="match status" value="1"/>
</dbReference>
<reference evidence="6" key="1">
    <citation type="journal article" date="2014" name="Int. J. Syst. Evol. Microbiol.">
        <title>Complete genome sequence of Corynebacterium casei LMG S-19264T (=DSM 44701T), isolated from a smear-ripened cheese.</title>
        <authorList>
            <consortium name="US DOE Joint Genome Institute (JGI-PGF)"/>
            <person name="Walter F."/>
            <person name="Albersmeier A."/>
            <person name="Kalinowski J."/>
            <person name="Ruckert C."/>
        </authorList>
    </citation>
    <scope>NUCLEOTIDE SEQUENCE</scope>
    <source>
        <strain evidence="6">JCM 13919</strain>
    </source>
</reference>
<comment type="caution">
    <text evidence="6">The sequence shown here is derived from an EMBL/GenBank/DDBJ whole genome shotgun (WGS) entry which is preliminary data.</text>
</comment>
<gene>
    <name evidence="6" type="ORF">GCM10007966_00400</name>
</gene>
<accession>A0A917N7N5</accession>
<evidence type="ECO:0000313" key="6">
    <source>
        <dbReference type="EMBL" id="GGI75510.1"/>
    </source>
</evidence>
<evidence type="ECO:0000256" key="2">
    <source>
        <dbReference type="ARBA" id="ARBA00022723"/>
    </source>
</evidence>
<dbReference type="RefSeq" id="WP_131775293.1">
    <property type="nucleotide sequence ID" value="NZ_BMOB01000001.1"/>
</dbReference>